<reference evidence="1 2" key="1">
    <citation type="submission" date="2020-08" db="EMBL/GenBank/DDBJ databases">
        <title>Genomic Encyclopedia of Type Strains, Phase IV (KMG-IV): sequencing the most valuable type-strain genomes for metagenomic binning, comparative biology and taxonomic classification.</title>
        <authorList>
            <person name="Goeker M."/>
        </authorList>
    </citation>
    <scope>NUCLEOTIDE SEQUENCE [LARGE SCALE GENOMIC DNA]</scope>
    <source>
        <strain evidence="1 2">DSM 29853</strain>
    </source>
</reference>
<accession>A0A7W6J6I0</accession>
<keyword evidence="2" id="KW-1185">Reference proteome</keyword>
<comment type="caution">
    <text evidence="1">The sequence shown here is derived from an EMBL/GenBank/DDBJ whole genome shotgun (WGS) entry which is preliminary data.</text>
</comment>
<gene>
    <name evidence="1" type="ORF">GGR23_002903</name>
</gene>
<sequence>MNKASDFERQMQERFSITPVKTRLLLRIAEGLTEDLRNALRGSTVARDMDALLVLTRLCAKDQQRLAKVAGRLLSSEEAVQLVAKGQIQPVLDYCTSAQWLDR</sequence>
<dbReference type="Proteomes" id="UP000528286">
    <property type="component" value="Unassembled WGS sequence"/>
</dbReference>
<name>A0A7W6J6I0_9HYPH</name>
<protein>
    <submittedName>
        <fullName evidence="1">Uncharacterized protein</fullName>
    </submittedName>
</protein>
<dbReference type="RefSeq" id="WP_183366989.1">
    <property type="nucleotide sequence ID" value="NZ_JACIEZ010000005.1"/>
</dbReference>
<organism evidence="1 2">
    <name type="scientific">Gellertiella hungarica</name>
    <dbReference type="NCBI Taxonomy" id="1572859"/>
    <lineage>
        <taxon>Bacteria</taxon>
        <taxon>Pseudomonadati</taxon>
        <taxon>Pseudomonadota</taxon>
        <taxon>Alphaproteobacteria</taxon>
        <taxon>Hyphomicrobiales</taxon>
        <taxon>Rhizobiaceae</taxon>
        <taxon>Gellertiella</taxon>
    </lineage>
</organism>
<evidence type="ECO:0000313" key="2">
    <source>
        <dbReference type="Proteomes" id="UP000528286"/>
    </source>
</evidence>
<dbReference type="EMBL" id="JACIEZ010000005">
    <property type="protein sequence ID" value="MBB4065696.1"/>
    <property type="molecule type" value="Genomic_DNA"/>
</dbReference>
<evidence type="ECO:0000313" key="1">
    <source>
        <dbReference type="EMBL" id="MBB4065696.1"/>
    </source>
</evidence>
<dbReference type="AlphaFoldDB" id="A0A7W6J6I0"/>
<proteinExistence type="predicted"/>